<gene>
    <name evidence="1" type="ORF">U5817_23955</name>
</gene>
<dbReference type="Pfam" id="PF01136">
    <property type="entry name" value="Peptidase_U32"/>
    <property type="match status" value="1"/>
</dbReference>
<organism evidence="1 2">
    <name type="scientific">Aromatoleum evansii</name>
    <name type="common">Azoarcus evansii</name>
    <dbReference type="NCBI Taxonomy" id="59406"/>
    <lineage>
        <taxon>Bacteria</taxon>
        <taxon>Pseudomonadati</taxon>
        <taxon>Pseudomonadota</taxon>
        <taxon>Betaproteobacteria</taxon>
        <taxon>Rhodocyclales</taxon>
        <taxon>Rhodocyclaceae</taxon>
        <taxon>Aromatoleum</taxon>
    </lineage>
</organism>
<dbReference type="Proteomes" id="UP001626593">
    <property type="component" value="Chromosome"/>
</dbReference>
<dbReference type="EMBL" id="CP141259">
    <property type="protein sequence ID" value="WRL46216.1"/>
    <property type="molecule type" value="Genomic_DNA"/>
</dbReference>
<dbReference type="InterPro" id="IPR011060">
    <property type="entry name" value="RibuloseP-bd_barrel"/>
</dbReference>
<accession>A0ABZ1AK20</accession>
<reference evidence="1 2" key="1">
    <citation type="submission" date="2023-12" db="EMBL/GenBank/DDBJ databases">
        <title>A. evansii MAY27, complete genome.</title>
        <authorList>
            <person name="Wang Y."/>
        </authorList>
    </citation>
    <scope>NUCLEOTIDE SEQUENCE [LARGE SCALE GENOMIC DNA]</scope>
    <source>
        <strain evidence="1 2">MAY27</strain>
    </source>
</reference>
<proteinExistence type="predicted"/>
<dbReference type="InterPro" id="IPR001539">
    <property type="entry name" value="Peptidase_U32"/>
</dbReference>
<dbReference type="RefSeq" id="WP_407279083.1">
    <property type="nucleotide sequence ID" value="NZ_CP141259.1"/>
</dbReference>
<sequence>MIARLLAPAGSLEMAHAAVDQGADILYVGPLGFSRRPYESEMSDDAIREAAAYARSRGAELRVVLNTFPTPYDFDRFVDKALRYAADGASGFIVTDIGLLRALRREIPDTVLHVSIGSGISNLADAAFYRDAGADVIILPYRWDVAEIESVRRASDIGLETFLFETVQTGKLCPGKCIMSSYLRFRDWKEVEGSRDFHGSANRGAKECYRVCQANWEFGAVGGDPVEIKLRRDARLMLAQLPAFVAAGVSCFKLSGRERPVGMIRDLVRFYRRAIDEVADGATDLGHHAAELAELRGRWVREKAKRVDTLMDRAASYVA</sequence>
<dbReference type="SUPFAM" id="SSF51366">
    <property type="entry name" value="Ribulose-phoshate binding barrel"/>
    <property type="match status" value="1"/>
</dbReference>
<keyword evidence="2" id="KW-1185">Reference proteome</keyword>
<evidence type="ECO:0000313" key="1">
    <source>
        <dbReference type="EMBL" id="WRL46216.1"/>
    </source>
</evidence>
<protein>
    <submittedName>
        <fullName evidence="1">Peptidase U32 family protein</fullName>
    </submittedName>
</protein>
<name>A0ABZ1AK20_AROEV</name>
<evidence type="ECO:0000313" key="2">
    <source>
        <dbReference type="Proteomes" id="UP001626593"/>
    </source>
</evidence>
<dbReference type="PANTHER" id="PTHR30217">
    <property type="entry name" value="PEPTIDASE U32 FAMILY"/>
    <property type="match status" value="1"/>
</dbReference>
<dbReference type="PANTHER" id="PTHR30217:SF3">
    <property type="entry name" value="UBIQUINONE BIOSYNTHESIS PROTEIN UBIU"/>
    <property type="match status" value="1"/>
</dbReference>
<dbReference type="InterPro" id="IPR051454">
    <property type="entry name" value="RNA/ubiquinone_mod_enzymes"/>
</dbReference>